<gene>
    <name evidence="3" type="ORF">Vbra_11666</name>
</gene>
<dbReference type="AlphaFoldDB" id="A0A0G4EG94"/>
<feature type="region of interest" description="Disordered" evidence="2">
    <location>
        <begin position="600"/>
        <end position="669"/>
    </location>
</feature>
<name>A0A0G4EG94_VITBC</name>
<protein>
    <submittedName>
        <fullName evidence="3">Uncharacterized protein</fullName>
    </submittedName>
</protein>
<dbReference type="InParanoid" id="A0A0G4EG94"/>
<feature type="compositionally biased region" description="Low complexity" evidence="2">
    <location>
        <begin position="200"/>
        <end position="214"/>
    </location>
</feature>
<proteinExistence type="predicted"/>
<sequence>MICNADTLVWVFLPVAEECRLPGGLTLTCTAYHDGPLTAYSPLGCSKGGDVLCWGRRSDEKPTSQQHVCVASESTVECAEQLRECRSHVSAKRGMGGNSTFALLSCSEMALGYGEHPTTGDALAQVQAQLREAAAAAERSTLNAPPAFCFAKEVRPCGGSMSALWEEAESKSKGEVPKARKAQHTEEETAAREADLANVTASTEADAAAAANATKAEEAARKEATAAEERRIEEMATLNATEESCGLVNETAQELVNATVGLNTTFGKEGEEEEYGHAAAAAAAAAAAHKAEAEVAQNETDDLSEDVLRSAGNETVTEDLTSQVNATETEAQGATATTVREDYGTNVTLNETAEAPLSVNATAKEELETQDTIAAAANVTEEAIVTAASTLKGEAGLTTNDTVAQETADNTTQLTVEGEAANATKTEEGELTDHAVAENATTATADESGSQPELAVASNETLVNVTDVVVKETTQHDVDVDVTAFRATAEEPTTAALGNDTEDETGQGPRQRLLLPLHMTTTTRESGGRPPTINKPSLVDATSRLRATEEKLNGTIKEVSSHHPSLLHLSSRLTNTATPGGHVNALPEAKVAAIIAQDDAGAQENKKKGKRKRPRKGTAEGGKLEGTSEGEEQKGGEEEEAPEPAEDDVSSGLRSNAAPSADTEFGPVCIPRPPVPHFSSHIDKAIGKQLRDEMKLPLVERTGWMVMVKDAQGEAGAELSGVTHHGCQMPALHE</sequence>
<reference evidence="3 4" key="1">
    <citation type="submission" date="2014-11" db="EMBL/GenBank/DDBJ databases">
        <authorList>
            <person name="Zhu J."/>
            <person name="Qi W."/>
            <person name="Song R."/>
        </authorList>
    </citation>
    <scope>NUCLEOTIDE SEQUENCE [LARGE SCALE GENOMIC DNA]</scope>
</reference>
<evidence type="ECO:0000256" key="1">
    <source>
        <dbReference type="SAM" id="Coils"/>
    </source>
</evidence>
<dbReference type="VEuPathDB" id="CryptoDB:Vbra_11666"/>
<feature type="compositionally biased region" description="Acidic residues" evidence="2">
    <location>
        <begin position="637"/>
        <end position="649"/>
    </location>
</feature>
<dbReference type="EMBL" id="CDMY01000226">
    <property type="protein sequence ID" value="CEL94732.1"/>
    <property type="molecule type" value="Genomic_DNA"/>
</dbReference>
<feature type="region of interest" description="Disordered" evidence="2">
    <location>
        <begin position="489"/>
        <end position="508"/>
    </location>
</feature>
<organism evidence="3 4">
    <name type="scientific">Vitrella brassicaformis (strain CCMP3155)</name>
    <dbReference type="NCBI Taxonomy" id="1169540"/>
    <lineage>
        <taxon>Eukaryota</taxon>
        <taxon>Sar</taxon>
        <taxon>Alveolata</taxon>
        <taxon>Colpodellida</taxon>
        <taxon>Vitrellaceae</taxon>
        <taxon>Vitrella</taxon>
    </lineage>
</organism>
<feature type="compositionally biased region" description="Basic and acidic residues" evidence="2">
    <location>
        <begin position="215"/>
        <end position="228"/>
    </location>
</feature>
<feature type="compositionally biased region" description="Basic residues" evidence="2">
    <location>
        <begin position="607"/>
        <end position="616"/>
    </location>
</feature>
<accession>A0A0G4EG94</accession>
<evidence type="ECO:0000313" key="4">
    <source>
        <dbReference type="Proteomes" id="UP000041254"/>
    </source>
</evidence>
<feature type="compositionally biased region" description="Basic and acidic residues" evidence="2">
    <location>
        <begin position="168"/>
        <end position="195"/>
    </location>
</feature>
<feature type="region of interest" description="Disordered" evidence="2">
    <location>
        <begin position="168"/>
        <end position="228"/>
    </location>
</feature>
<evidence type="ECO:0000313" key="3">
    <source>
        <dbReference type="EMBL" id="CEL94732.1"/>
    </source>
</evidence>
<evidence type="ECO:0000256" key="2">
    <source>
        <dbReference type="SAM" id="MobiDB-lite"/>
    </source>
</evidence>
<keyword evidence="1" id="KW-0175">Coiled coil</keyword>
<keyword evidence="4" id="KW-1185">Reference proteome</keyword>
<dbReference type="Proteomes" id="UP000041254">
    <property type="component" value="Unassembled WGS sequence"/>
</dbReference>
<feature type="coiled-coil region" evidence="1">
    <location>
        <begin position="279"/>
        <end position="306"/>
    </location>
</feature>